<dbReference type="AlphaFoldDB" id="A0A2T7WLG9"/>
<name>A0A2T7WLG9_MICTE</name>
<sequence length="88" mass="9878">MPTSHPRTNITHTPQVRHALEVARAHWPEEDRDSVLLLKLLDAGVKTIEAGEQSAAERRVARLRQLAGAHTELYGPGYLDEVRDGWSE</sequence>
<protein>
    <submittedName>
        <fullName evidence="1">Uncharacterized protein</fullName>
    </submittedName>
</protein>
<evidence type="ECO:0000313" key="1">
    <source>
        <dbReference type="EMBL" id="PVE75416.1"/>
    </source>
</evidence>
<dbReference type="EMBL" id="QDFT01000013">
    <property type="protein sequence ID" value="PVE75416.1"/>
    <property type="molecule type" value="Genomic_DNA"/>
</dbReference>
<dbReference type="Proteomes" id="UP000244649">
    <property type="component" value="Unassembled WGS sequence"/>
</dbReference>
<proteinExistence type="predicted"/>
<gene>
    <name evidence="1" type="ORF">DC432_07300</name>
</gene>
<dbReference type="RefSeq" id="WP_116537301.1">
    <property type="nucleotide sequence ID" value="NZ_QDFT01000013.1"/>
</dbReference>
<comment type="caution">
    <text evidence="1">The sequence shown here is derived from an EMBL/GenBank/DDBJ whole genome shotgun (WGS) entry which is preliminary data.</text>
</comment>
<evidence type="ECO:0000313" key="2">
    <source>
        <dbReference type="Proteomes" id="UP000244649"/>
    </source>
</evidence>
<reference evidence="1 2" key="1">
    <citation type="submission" date="2018-04" db="EMBL/GenBank/DDBJ databases">
        <authorList>
            <person name="Go L.Y."/>
            <person name="Mitchell J.A."/>
        </authorList>
    </citation>
    <scope>NUCLEOTIDE SEQUENCE [LARGE SCALE GENOMIC DNA]</scope>
    <source>
        <strain evidence="1 2">TPD7010</strain>
    </source>
</reference>
<organism evidence="1 2">
    <name type="scientific">Microbacterium testaceum</name>
    <name type="common">Aureobacterium testaceum</name>
    <name type="synonym">Brevibacterium testaceum</name>
    <dbReference type="NCBI Taxonomy" id="2033"/>
    <lineage>
        <taxon>Bacteria</taxon>
        <taxon>Bacillati</taxon>
        <taxon>Actinomycetota</taxon>
        <taxon>Actinomycetes</taxon>
        <taxon>Micrococcales</taxon>
        <taxon>Microbacteriaceae</taxon>
        <taxon>Microbacterium</taxon>
    </lineage>
</organism>
<accession>A0A2T7WLG9</accession>